<feature type="compositionally biased region" description="Basic and acidic residues" evidence="2">
    <location>
        <begin position="236"/>
        <end position="245"/>
    </location>
</feature>
<feature type="compositionally biased region" description="Low complexity" evidence="2">
    <location>
        <begin position="276"/>
        <end position="288"/>
    </location>
</feature>
<protein>
    <submittedName>
        <fullName evidence="3">Uncharacterized protein</fullName>
    </submittedName>
</protein>
<keyword evidence="1" id="KW-0175">Coiled coil</keyword>
<accession>A0A077ZWF6</accession>
<feature type="coiled-coil region" evidence="1">
    <location>
        <begin position="154"/>
        <end position="186"/>
    </location>
</feature>
<keyword evidence="4" id="KW-1185">Reference proteome</keyword>
<dbReference type="Proteomes" id="UP000039865">
    <property type="component" value="Unassembled WGS sequence"/>
</dbReference>
<reference evidence="3 4" key="1">
    <citation type="submission" date="2014-06" db="EMBL/GenBank/DDBJ databases">
        <authorList>
            <person name="Swart Estienne"/>
        </authorList>
    </citation>
    <scope>NUCLEOTIDE SEQUENCE [LARGE SCALE GENOMIC DNA]</scope>
    <source>
        <strain evidence="3 4">130c</strain>
    </source>
</reference>
<dbReference type="OrthoDB" id="288167at2759"/>
<feature type="region of interest" description="Disordered" evidence="2">
    <location>
        <begin position="272"/>
        <end position="300"/>
    </location>
</feature>
<feature type="region of interest" description="Disordered" evidence="2">
    <location>
        <begin position="226"/>
        <end position="252"/>
    </location>
</feature>
<evidence type="ECO:0000313" key="3">
    <source>
        <dbReference type="EMBL" id="CDW73600.1"/>
    </source>
</evidence>
<sequence>MFMRFFGSLKKADEEPDYTSTRDRRSTLNEQHRSLFEEQDYEDEYDNYQDEKVVLPKDFARQVIKLEIQCERPDAVKGHLAIEYYNTKGDYDNQTFYQNKMKAMMTKTEILTIAGITDDPEGTNESILYQKAEKTRNMTLQQIREKQISKKKLNDALQLEVYKHEKKNAKIQEQIIEEKIEEHNDDEALKLVKKEQNIQSEQFRMRLAQRKKQSFQNRSMNFNIELSGGLLQKSPNRRENKKAEISQDNNESFGHSLVIHESKFSLQIENDDKKQSQYGQSAQKQAQKSTKHRYSSSQSVISFGNRSNTSLSGGGLAARITSQIQLVVQYIQNEEQLVEKEIFELQKLFEDLNIMSDLAMKITNLTKIFKMLETNDDFFSFEDSNPESNKQEETFDPKVPIKLVLDQFQVLMKQKEREVEDFLESLSEEKFQSTQEIKMKYQKMINMLKNSKDPTKDDKIQNYENKKQNDIEESQRNLNLKKSQGLIDIKNRYNQESLSITLDSIGFAENLRKNLQKVGQDSKNTKKVQRESMIQQIQQQISNGGNVQYGIDQMRDYQFQHRESTGYIGQKRK</sequence>
<dbReference type="AlphaFoldDB" id="A0A077ZWF6"/>
<evidence type="ECO:0000256" key="1">
    <source>
        <dbReference type="SAM" id="Coils"/>
    </source>
</evidence>
<organism evidence="3 4">
    <name type="scientific">Stylonychia lemnae</name>
    <name type="common">Ciliate</name>
    <dbReference type="NCBI Taxonomy" id="5949"/>
    <lineage>
        <taxon>Eukaryota</taxon>
        <taxon>Sar</taxon>
        <taxon>Alveolata</taxon>
        <taxon>Ciliophora</taxon>
        <taxon>Intramacronucleata</taxon>
        <taxon>Spirotrichea</taxon>
        <taxon>Stichotrichia</taxon>
        <taxon>Sporadotrichida</taxon>
        <taxon>Oxytrichidae</taxon>
        <taxon>Stylonychinae</taxon>
        <taxon>Stylonychia</taxon>
    </lineage>
</organism>
<proteinExistence type="predicted"/>
<evidence type="ECO:0000313" key="4">
    <source>
        <dbReference type="Proteomes" id="UP000039865"/>
    </source>
</evidence>
<dbReference type="InParanoid" id="A0A077ZWF6"/>
<gene>
    <name evidence="3" type="primary">Contig10102.g10792</name>
    <name evidence="3" type="ORF">STYLEM_2583</name>
</gene>
<dbReference type="EMBL" id="CCKQ01002503">
    <property type="protein sequence ID" value="CDW73600.1"/>
    <property type="molecule type" value="Genomic_DNA"/>
</dbReference>
<name>A0A077ZWF6_STYLE</name>
<evidence type="ECO:0000256" key="2">
    <source>
        <dbReference type="SAM" id="MobiDB-lite"/>
    </source>
</evidence>